<evidence type="ECO:0000313" key="4">
    <source>
        <dbReference type="EMBL" id="KDQ24903.1"/>
    </source>
</evidence>
<dbReference type="VEuPathDB" id="FungiDB:PLEOSDRAFT_1107826"/>
<dbReference type="AlphaFoldDB" id="A0A067NA55"/>
<dbReference type="InterPro" id="IPR013087">
    <property type="entry name" value="Znf_C2H2_type"/>
</dbReference>
<dbReference type="InParanoid" id="A0A067NA55"/>
<keyword evidence="1" id="KW-0862">Zinc</keyword>
<dbReference type="EMBL" id="KL198011">
    <property type="protein sequence ID" value="KDQ24903.1"/>
    <property type="molecule type" value="Genomic_DNA"/>
</dbReference>
<name>A0A067NA55_PLEO1</name>
<evidence type="ECO:0000256" key="2">
    <source>
        <dbReference type="SAM" id="MobiDB-lite"/>
    </source>
</evidence>
<dbReference type="Proteomes" id="UP000027073">
    <property type="component" value="Unassembled WGS sequence"/>
</dbReference>
<organism evidence="4 5">
    <name type="scientific">Pleurotus ostreatus (strain PC15)</name>
    <name type="common">Oyster mushroom</name>
    <dbReference type="NCBI Taxonomy" id="1137138"/>
    <lineage>
        <taxon>Eukaryota</taxon>
        <taxon>Fungi</taxon>
        <taxon>Dikarya</taxon>
        <taxon>Basidiomycota</taxon>
        <taxon>Agaricomycotina</taxon>
        <taxon>Agaricomycetes</taxon>
        <taxon>Agaricomycetidae</taxon>
        <taxon>Agaricales</taxon>
        <taxon>Pleurotineae</taxon>
        <taxon>Pleurotaceae</taxon>
        <taxon>Pleurotus</taxon>
    </lineage>
</organism>
<dbReference type="GO" id="GO:0008270">
    <property type="term" value="F:zinc ion binding"/>
    <property type="evidence" value="ECO:0007669"/>
    <property type="project" value="UniProtKB-KW"/>
</dbReference>
<dbReference type="HOGENOM" id="CLU_912517_0_0_1"/>
<protein>
    <recommendedName>
        <fullName evidence="3">C2H2-type domain-containing protein</fullName>
    </recommendedName>
</protein>
<keyword evidence="1" id="KW-0863">Zinc-finger</keyword>
<sequence length="305" mass="34088">MSDLVRDSSFCVTKRTWTLKASAPTSIRRLYVPLKNFTAEDLPGLVANFERNGIHGFPPASDNRALSSFSSSRASFSDFLNGRLPLSQRAQQPQRLGHYISKGHWIFQYLHANQDEEGEFDWCDFRERRASSVFSRESTPRQTYPYNPMVVSDADGYLSQRGTSLSREASLTQIAAASRAPTPLRHATLEIAQVPTRMPSMDAMHQPATATSTHDDLTAGPSIADPAEGRRYPSRDRRPPKPRYDPVIPARRSTKSTSRRSSPVKASLTKIKEADFACHRCSKDFKTESILRKHMQSCGLPSAGN</sequence>
<feature type="compositionally biased region" description="Basic and acidic residues" evidence="2">
    <location>
        <begin position="227"/>
        <end position="244"/>
    </location>
</feature>
<accession>A0A067NA55</accession>
<evidence type="ECO:0000259" key="3">
    <source>
        <dbReference type="PROSITE" id="PS50157"/>
    </source>
</evidence>
<feature type="domain" description="C2H2-type" evidence="3">
    <location>
        <begin position="276"/>
        <end position="305"/>
    </location>
</feature>
<feature type="region of interest" description="Disordered" evidence="2">
    <location>
        <begin position="202"/>
        <end position="267"/>
    </location>
</feature>
<reference evidence="5" key="1">
    <citation type="journal article" date="2014" name="Proc. Natl. Acad. Sci. U.S.A.">
        <title>Extensive sampling of basidiomycete genomes demonstrates inadequacy of the white-rot/brown-rot paradigm for wood decay fungi.</title>
        <authorList>
            <person name="Riley R."/>
            <person name="Salamov A.A."/>
            <person name="Brown D.W."/>
            <person name="Nagy L.G."/>
            <person name="Floudas D."/>
            <person name="Held B.W."/>
            <person name="Levasseur A."/>
            <person name="Lombard V."/>
            <person name="Morin E."/>
            <person name="Otillar R."/>
            <person name="Lindquist E.A."/>
            <person name="Sun H."/>
            <person name="LaButti K.M."/>
            <person name="Schmutz J."/>
            <person name="Jabbour D."/>
            <person name="Luo H."/>
            <person name="Baker S.E."/>
            <person name="Pisabarro A.G."/>
            <person name="Walton J.D."/>
            <person name="Blanchette R.A."/>
            <person name="Henrissat B."/>
            <person name="Martin F."/>
            <person name="Cullen D."/>
            <person name="Hibbett D.S."/>
            <person name="Grigoriev I.V."/>
        </authorList>
    </citation>
    <scope>NUCLEOTIDE SEQUENCE [LARGE SCALE GENOMIC DNA]</scope>
    <source>
        <strain evidence="5">PC15</strain>
    </source>
</reference>
<keyword evidence="1" id="KW-0479">Metal-binding</keyword>
<evidence type="ECO:0000313" key="5">
    <source>
        <dbReference type="Proteomes" id="UP000027073"/>
    </source>
</evidence>
<dbReference type="PROSITE" id="PS50157">
    <property type="entry name" value="ZINC_FINGER_C2H2_2"/>
    <property type="match status" value="1"/>
</dbReference>
<gene>
    <name evidence="4" type="ORF">PLEOSDRAFT_1107826</name>
</gene>
<evidence type="ECO:0000256" key="1">
    <source>
        <dbReference type="PROSITE-ProRule" id="PRU00042"/>
    </source>
</evidence>
<proteinExistence type="predicted"/>
<dbReference type="OrthoDB" id="10504645at2759"/>